<accession>A0A978ULT9</accession>
<evidence type="ECO:0000256" key="2">
    <source>
        <dbReference type="ARBA" id="ARBA00010617"/>
    </source>
</evidence>
<keyword evidence="9" id="KW-0503">Monooxygenase</keyword>
<evidence type="ECO:0000313" key="11">
    <source>
        <dbReference type="EMBL" id="KAH7515791.1"/>
    </source>
</evidence>
<evidence type="ECO:0000313" key="12">
    <source>
        <dbReference type="Proteomes" id="UP000813462"/>
    </source>
</evidence>
<keyword evidence="10" id="KW-0472">Membrane</keyword>
<sequence>MSALGNLVTIFPTFLVSVNSHRDTAQTMVDSYTQVVLDVFKMNQRSFLQIHPWKCQRIVDHKKRSHGKAMEKPTYFLKFILILNPGLKHMTAFPKFETQALVDKLLGDGHVNGEGETWAKLRKPANHAFHRELGRYDSRMISRVETMLVRWKLYEGQKIEVFEKFRLLTPEMISRAAFRNNYLQGNNIFDMLMRFEVKKFYGKGDSNLWDQKMRVILN</sequence>
<evidence type="ECO:0000256" key="5">
    <source>
        <dbReference type="ARBA" id="ARBA00022723"/>
    </source>
</evidence>
<proteinExistence type="inferred from homology"/>
<evidence type="ECO:0000256" key="6">
    <source>
        <dbReference type="ARBA" id="ARBA00022989"/>
    </source>
</evidence>
<dbReference type="GO" id="GO:0020037">
    <property type="term" value="F:heme binding"/>
    <property type="evidence" value="ECO:0007669"/>
    <property type="project" value="InterPro"/>
</dbReference>
<gene>
    <name evidence="11" type="ORF">FEM48_Zijuj10G0063900</name>
</gene>
<comment type="caution">
    <text evidence="11">The sequence shown here is derived from an EMBL/GenBank/DDBJ whole genome shotgun (WGS) entry which is preliminary data.</text>
</comment>
<dbReference type="PANTHER" id="PTHR24282">
    <property type="entry name" value="CYTOCHROME P450 FAMILY MEMBER"/>
    <property type="match status" value="1"/>
</dbReference>
<dbReference type="AlphaFoldDB" id="A0A978ULT9"/>
<dbReference type="Pfam" id="PF00067">
    <property type="entry name" value="p450"/>
    <property type="match status" value="1"/>
</dbReference>
<dbReference type="GO" id="GO:0016705">
    <property type="term" value="F:oxidoreductase activity, acting on paired donors, with incorporation or reduction of molecular oxygen"/>
    <property type="evidence" value="ECO:0007669"/>
    <property type="project" value="InterPro"/>
</dbReference>
<evidence type="ECO:0000256" key="9">
    <source>
        <dbReference type="ARBA" id="ARBA00023033"/>
    </source>
</evidence>
<keyword evidence="5" id="KW-0479">Metal-binding</keyword>
<keyword evidence="7" id="KW-0560">Oxidoreductase</keyword>
<keyword evidence="6" id="KW-1133">Transmembrane helix</keyword>
<dbReference type="InterPro" id="IPR001128">
    <property type="entry name" value="Cyt_P450"/>
</dbReference>
<dbReference type="GO" id="GO:0016020">
    <property type="term" value="C:membrane"/>
    <property type="evidence" value="ECO:0007669"/>
    <property type="project" value="UniProtKB-SubCell"/>
</dbReference>
<keyword evidence="4" id="KW-0812">Transmembrane</keyword>
<evidence type="ECO:0000256" key="1">
    <source>
        <dbReference type="ARBA" id="ARBA00004167"/>
    </source>
</evidence>
<evidence type="ECO:0000256" key="3">
    <source>
        <dbReference type="ARBA" id="ARBA00022617"/>
    </source>
</evidence>
<evidence type="ECO:0000256" key="7">
    <source>
        <dbReference type="ARBA" id="ARBA00023002"/>
    </source>
</evidence>
<protein>
    <submittedName>
        <fullName evidence="11">Uncharacterized protein</fullName>
    </submittedName>
</protein>
<dbReference type="Proteomes" id="UP000813462">
    <property type="component" value="Unassembled WGS sequence"/>
</dbReference>
<dbReference type="Gene3D" id="1.10.630.10">
    <property type="entry name" value="Cytochrome P450"/>
    <property type="match status" value="1"/>
</dbReference>
<keyword evidence="3" id="KW-0349">Heme</keyword>
<keyword evidence="8" id="KW-0408">Iron</keyword>
<comment type="subcellular location">
    <subcellularLocation>
        <location evidence="1">Membrane</location>
        <topology evidence="1">Single-pass membrane protein</topology>
    </subcellularLocation>
</comment>
<dbReference type="InterPro" id="IPR036396">
    <property type="entry name" value="Cyt_P450_sf"/>
</dbReference>
<evidence type="ECO:0000256" key="10">
    <source>
        <dbReference type="ARBA" id="ARBA00023136"/>
    </source>
</evidence>
<name>A0A978ULT9_ZIZJJ</name>
<dbReference type="GO" id="GO:0004497">
    <property type="term" value="F:monooxygenase activity"/>
    <property type="evidence" value="ECO:0007669"/>
    <property type="project" value="UniProtKB-KW"/>
</dbReference>
<comment type="similarity">
    <text evidence="2">Belongs to the cytochrome P450 family.</text>
</comment>
<organism evidence="11 12">
    <name type="scientific">Ziziphus jujuba var. spinosa</name>
    <dbReference type="NCBI Taxonomy" id="714518"/>
    <lineage>
        <taxon>Eukaryota</taxon>
        <taxon>Viridiplantae</taxon>
        <taxon>Streptophyta</taxon>
        <taxon>Embryophyta</taxon>
        <taxon>Tracheophyta</taxon>
        <taxon>Spermatophyta</taxon>
        <taxon>Magnoliopsida</taxon>
        <taxon>eudicotyledons</taxon>
        <taxon>Gunneridae</taxon>
        <taxon>Pentapetalae</taxon>
        <taxon>rosids</taxon>
        <taxon>fabids</taxon>
        <taxon>Rosales</taxon>
        <taxon>Rhamnaceae</taxon>
        <taxon>Paliureae</taxon>
        <taxon>Ziziphus</taxon>
    </lineage>
</organism>
<dbReference type="InterPro" id="IPR050665">
    <property type="entry name" value="Cytochrome_P450_Monooxygen"/>
</dbReference>
<dbReference type="PANTHER" id="PTHR24282:SF20">
    <property type="entry name" value="CYTOCHROME P450 CYP749A22-LIKE"/>
    <property type="match status" value="1"/>
</dbReference>
<dbReference type="SUPFAM" id="SSF48264">
    <property type="entry name" value="Cytochrome P450"/>
    <property type="match status" value="1"/>
</dbReference>
<evidence type="ECO:0000256" key="4">
    <source>
        <dbReference type="ARBA" id="ARBA00022692"/>
    </source>
</evidence>
<reference evidence="11" key="1">
    <citation type="journal article" date="2021" name="Front. Plant Sci.">
        <title>Chromosome-Scale Genome Assembly for Chinese Sour Jujube and Insights Into Its Genome Evolution and Domestication Signature.</title>
        <authorList>
            <person name="Shen L.-Y."/>
            <person name="Luo H."/>
            <person name="Wang X.-L."/>
            <person name="Wang X.-M."/>
            <person name="Qiu X.-J."/>
            <person name="Liu H."/>
            <person name="Zhou S.-S."/>
            <person name="Jia K.-H."/>
            <person name="Nie S."/>
            <person name="Bao Y.-T."/>
            <person name="Zhang R.-G."/>
            <person name="Yun Q.-Z."/>
            <person name="Chai Y.-H."/>
            <person name="Lu J.-Y."/>
            <person name="Li Y."/>
            <person name="Zhao S.-W."/>
            <person name="Mao J.-F."/>
            <person name="Jia S.-G."/>
            <person name="Mao Y.-M."/>
        </authorList>
    </citation>
    <scope>NUCLEOTIDE SEQUENCE</scope>
    <source>
        <strain evidence="11">AT0</strain>
        <tissue evidence="11">Leaf</tissue>
    </source>
</reference>
<dbReference type="GO" id="GO:0005506">
    <property type="term" value="F:iron ion binding"/>
    <property type="evidence" value="ECO:0007669"/>
    <property type="project" value="InterPro"/>
</dbReference>
<dbReference type="EMBL" id="JAEACU010000010">
    <property type="protein sequence ID" value="KAH7515791.1"/>
    <property type="molecule type" value="Genomic_DNA"/>
</dbReference>
<evidence type="ECO:0000256" key="8">
    <source>
        <dbReference type="ARBA" id="ARBA00023004"/>
    </source>
</evidence>